<evidence type="ECO:0000256" key="2">
    <source>
        <dbReference type="PROSITE-ProRule" id="PRU00302"/>
    </source>
</evidence>
<dbReference type="CDD" id="cd00033">
    <property type="entry name" value="CCP"/>
    <property type="match status" value="1"/>
</dbReference>
<dbReference type="InterPro" id="IPR035976">
    <property type="entry name" value="Sushi/SCR/CCP_sf"/>
</dbReference>
<reference evidence="4" key="1">
    <citation type="submission" date="2022-11" db="EMBL/GenBank/DDBJ databases">
        <title>Centuries of genome instability and evolution in soft-shell clam transmissible cancer (bioRxiv).</title>
        <authorList>
            <person name="Hart S.F.M."/>
            <person name="Yonemitsu M.A."/>
            <person name="Giersch R.M."/>
            <person name="Beal B.F."/>
            <person name="Arriagada G."/>
            <person name="Davis B.W."/>
            <person name="Ostrander E.A."/>
            <person name="Goff S.P."/>
            <person name="Metzger M.J."/>
        </authorList>
    </citation>
    <scope>NUCLEOTIDE SEQUENCE</scope>
    <source>
        <strain evidence="4">MELC-2E11</strain>
        <tissue evidence="4">Siphon/mantle</tissue>
    </source>
</reference>
<dbReference type="Gene3D" id="2.10.70.10">
    <property type="entry name" value="Complement Module, domain 1"/>
    <property type="match status" value="1"/>
</dbReference>
<sequence length="89" mass="9332">EMDQCKALCPADGSGQVQPCKLNAGICLETDCATSPSVENGTILGNVYLEGSKLKVACNQGYEPLPGMAISQCENGTWTHALNCGTCMF</sequence>
<dbReference type="SUPFAM" id="SSF57535">
    <property type="entry name" value="Complement control module/SCR domain"/>
    <property type="match status" value="1"/>
</dbReference>
<dbReference type="SMART" id="SM00032">
    <property type="entry name" value="CCP"/>
    <property type="match status" value="1"/>
</dbReference>
<keyword evidence="5" id="KW-1185">Reference proteome</keyword>
<feature type="non-terminal residue" evidence="4">
    <location>
        <position position="1"/>
    </location>
</feature>
<protein>
    <recommendedName>
        <fullName evidence="3">Sushi domain-containing protein</fullName>
    </recommendedName>
</protein>
<proteinExistence type="predicted"/>
<evidence type="ECO:0000259" key="3">
    <source>
        <dbReference type="PROSITE" id="PS50923"/>
    </source>
</evidence>
<dbReference type="PROSITE" id="PS50923">
    <property type="entry name" value="SUSHI"/>
    <property type="match status" value="1"/>
</dbReference>
<dbReference type="Proteomes" id="UP001164746">
    <property type="component" value="Chromosome 15"/>
</dbReference>
<keyword evidence="2" id="KW-0768">Sushi</keyword>
<evidence type="ECO:0000256" key="1">
    <source>
        <dbReference type="ARBA" id="ARBA00023157"/>
    </source>
</evidence>
<feature type="domain" description="Sushi" evidence="3">
    <location>
        <begin position="30"/>
        <end position="86"/>
    </location>
</feature>
<comment type="caution">
    <text evidence="2">Lacks conserved residue(s) required for the propagation of feature annotation.</text>
</comment>
<accession>A0ABY7G3T0</accession>
<keyword evidence="1" id="KW-1015">Disulfide bond</keyword>
<organism evidence="4 5">
    <name type="scientific">Mya arenaria</name>
    <name type="common">Soft-shell clam</name>
    <dbReference type="NCBI Taxonomy" id="6604"/>
    <lineage>
        <taxon>Eukaryota</taxon>
        <taxon>Metazoa</taxon>
        <taxon>Spiralia</taxon>
        <taxon>Lophotrochozoa</taxon>
        <taxon>Mollusca</taxon>
        <taxon>Bivalvia</taxon>
        <taxon>Autobranchia</taxon>
        <taxon>Heteroconchia</taxon>
        <taxon>Euheterodonta</taxon>
        <taxon>Imparidentia</taxon>
        <taxon>Neoheterodontei</taxon>
        <taxon>Myida</taxon>
        <taxon>Myoidea</taxon>
        <taxon>Myidae</taxon>
        <taxon>Mya</taxon>
    </lineage>
</organism>
<dbReference type="InterPro" id="IPR000436">
    <property type="entry name" value="Sushi_SCR_CCP_dom"/>
</dbReference>
<gene>
    <name evidence="4" type="ORF">MAR_014266</name>
</gene>
<dbReference type="Pfam" id="PF00084">
    <property type="entry name" value="Sushi"/>
    <property type="match status" value="1"/>
</dbReference>
<dbReference type="EMBL" id="CP111026">
    <property type="protein sequence ID" value="WAR28562.1"/>
    <property type="molecule type" value="Genomic_DNA"/>
</dbReference>
<evidence type="ECO:0000313" key="5">
    <source>
        <dbReference type="Proteomes" id="UP001164746"/>
    </source>
</evidence>
<name>A0ABY7G3T0_MYAAR</name>
<evidence type="ECO:0000313" key="4">
    <source>
        <dbReference type="EMBL" id="WAR28562.1"/>
    </source>
</evidence>